<dbReference type="GO" id="GO:0005886">
    <property type="term" value="C:plasma membrane"/>
    <property type="evidence" value="ECO:0007669"/>
    <property type="project" value="TreeGrafter"/>
</dbReference>
<gene>
    <name evidence="14" type="ORF">ALC56_00800</name>
</gene>
<evidence type="ECO:0000256" key="3">
    <source>
        <dbReference type="ARBA" id="ARBA00022448"/>
    </source>
</evidence>
<comment type="similarity">
    <text evidence="2 12">Belongs to the amiloride-sensitive sodium channel (TC 1.A.6) family.</text>
</comment>
<proteinExistence type="inferred from homology"/>
<keyword evidence="15" id="KW-1185">Reference proteome</keyword>
<keyword evidence="11 12" id="KW-0407">Ion channel</keyword>
<dbReference type="PANTHER" id="PTHR11690">
    <property type="entry name" value="AMILORIDE-SENSITIVE SODIUM CHANNEL-RELATED"/>
    <property type="match status" value="1"/>
</dbReference>
<evidence type="ECO:0000256" key="8">
    <source>
        <dbReference type="ARBA" id="ARBA00023065"/>
    </source>
</evidence>
<dbReference type="AlphaFoldDB" id="A0A195FVX4"/>
<organism evidence="14 15">
    <name type="scientific">Trachymyrmex septentrionalis</name>
    <dbReference type="NCBI Taxonomy" id="34720"/>
    <lineage>
        <taxon>Eukaryota</taxon>
        <taxon>Metazoa</taxon>
        <taxon>Ecdysozoa</taxon>
        <taxon>Arthropoda</taxon>
        <taxon>Hexapoda</taxon>
        <taxon>Insecta</taxon>
        <taxon>Pterygota</taxon>
        <taxon>Neoptera</taxon>
        <taxon>Endopterygota</taxon>
        <taxon>Hymenoptera</taxon>
        <taxon>Apocrita</taxon>
        <taxon>Aculeata</taxon>
        <taxon>Formicoidea</taxon>
        <taxon>Formicidae</taxon>
        <taxon>Myrmicinae</taxon>
        <taxon>Trachymyrmex</taxon>
    </lineage>
</organism>
<dbReference type="PANTHER" id="PTHR11690:SF253">
    <property type="entry name" value="PICKPOCKET 18-RELATED"/>
    <property type="match status" value="1"/>
</dbReference>
<reference evidence="14 15" key="1">
    <citation type="submission" date="2016-03" db="EMBL/GenBank/DDBJ databases">
        <title>Trachymyrmex septentrionalis WGS genome.</title>
        <authorList>
            <person name="Nygaard S."/>
            <person name="Hu H."/>
            <person name="Boomsma J."/>
            <person name="Zhang G."/>
        </authorList>
    </citation>
    <scope>NUCLEOTIDE SEQUENCE [LARGE SCALE GENOMIC DNA]</scope>
    <source>
        <strain evidence="14">Tsep2-gDNA-1</strain>
        <tissue evidence="14">Whole body</tissue>
    </source>
</reference>
<dbReference type="Pfam" id="PF00858">
    <property type="entry name" value="ASC"/>
    <property type="match status" value="1"/>
</dbReference>
<evidence type="ECO:0000256" key="10">
    <source>
        <dbReference type="ARBA" id="ARBA00023201"/>
    </source>
</evidence>
<keyword evidence="3 12" id="KW-0813">Transport</keyword>
<evidence type="ECO:0000256" key="1">
    <source>
        <dbReference type="ARBA" id="ARBA00004141"/>
    </source>
</evidence>
<sequence>MLWVERNKVKPKNNTFIKQAWMTKVSEKSPRLKTILKYLKLYCSYSSVNSLKYLVDSQRPWFESANAKITDRSVDEILNLIMQLGNLYVSMMVTDNSNDVELDKLLTTYYNGSYDVAQLMKTLTPQCSTILLKCALHGIDRNCSELFEFRKTQDGYCCTFNYVRESDDIPENYYSNRLNNMINLMRDQERVQSLGIESGLSVILDPLLDDYFYSILPIKGWKVTVFNPTAYPDMTSGGVTEVLAMPQYETHLNLEATLFSSSRTIINLPRNKRKCIFSDEIVFSNITMYTYSDCIVNCKINDIQEFCGCRPFIYPRRGKKESKQLTIFPYEDNHNFFVEEEDDALHCLHCYPTCNDTTYAVLSRRNLMDHGIFEPNLLFSNYKITNEGVLHVYFSKYRTIKLTQDMSSYWYNILSDIGGLCGIFIGFSFITIVELLYFFVLLFCDLFCKKSALQKDDCKAEIPPDQTQITRELYWNELLPRSWHSAKYGKFSTKNAKY</sequence>
<evidence type="ECO:0000256" key="2">
    <source>
        <dbReference type="ARBA" id="ARBA00007193"/>
    </source>
</evidence>
<keyword evidence="4 12" id="KW-0894">Sodium channel</keyword>
<evidence type="ECO:0000256" key="9">
    <source>
        <dbReference type="ARBA" id="ARBA00023136"/>
    </source>
</evidence>
<name>A0A195FVX4_9HYME</name>
<evidence type="ECO:0000256" key="7">
    <source>
        <dbReference type="ARBA" id="ARBA00023053"/>
    </source>
</evidence>
<evidence type="ECO:0000256" key="13">
    <source>
        <dbReference type="SAM" id="Phobius"/>
    </source>
</evidence>
<accession>A0A195FVX4</accession>
<comment type="subcellular location">
    <subcellularLocation>
        <location evidence="1">Membrane</location>
        <topology evidence="1">Multi-pass membrane protein</topology>
    </subcellularLocation>
</comment>
<keyword evidence="6 13" id="KW-1133">Transmembrane helix</keyword>
<feature type="transmembrane region" description="Helical" evidence="13">
    <location>
        <begin position="417"/>
        <end position="444"/>
    </location>
</feature>
<evidence type="ECO:0000256" key="5">
    <source>
        <dbReference type="ARBA" id="ARBA00022692"/>
    </source>
</evidence>
<evidence type="ECO:0000313" key="15">
    <source>
        <dbReference type="Proteomes" id="UP000078541"/>
    </source>
</evidence>
<evidence type="ECO:0000256" key="6">
    <source>
        <dbReference type="ARBA" id="ARBA00022989"/>
    </source>
</evidence>
<dbReference type="Proteomes" id="UP000078541">
    <property type="component" value="Unassembled WGS sequence"/>
</dbReference>
<keyword evidence="8 12" id="KW-0406">Ion transport</keyword>
<dbReference type="STRING" id="34720.A0A195FVX4"/>
<dbReference type="EMBL" id="KQ981208">
    <property type="protein sequence ID" value="KYN44805.1"/>
    <property type="molecule type" value="Genomic_DNA"/>
</dbReference>
<evidence type="ECO:0000256" key="4">
    <source>
        <dbReference type="ARBA" id="ARBA00022461"/>
    </source>
</evidence>
<keyword evidence="5 12" id="KW-0812">Transmembrane</keyword>
<evidence type="ECO:0000313" key="14">
    <source>
        <dbReference type="EMBL" id="KYN44805.1"/>
    </source>
</evidence>
<evidence type="ECO:0000256" key="11">
    <source>
        <dbReference type="ARBA" id="ARBA00023303"/>
    </source>
</evidence>
<keyword evidence="9 13" id="KW-0472">Membrane</keyword>
<dbReference type="Gene3D" id="2.60.470.10">
    <property type="entry name" value="Acid-sensing ion channels like domains"/>
    <property type="match status" value="1"/>
</dbReference>
<evidence type="ECO:0000256" key="12">
    <source>
        <dbReference type="RuleBase" id="RU000679"/>
    </source>
</evidence>
<protein>
    <submittedName>
        <fullName evidence="14">Sodium channel protein Nach</fullName>
    </submittedName>
</protein>
<keyword evidence="7" id="KW-0915">Sodium</keyword>
<dbReference type="Gene3D" id="1.10.287.770">
    <property type="entry name" value="YojJ-like"/>
    <property type="match status" value="1"/>
</dbReference>
<keyword evidence="10 12" id="KW-0739">Sodium transport</keyword>
<dbReference type="GO" id="GO:0015280">
    <property type="term" value="F:ligand-gated sodium channel activity"/>
    <property type="evidence" value="ECO:0007669"/>
    <property type="project" value="TreeGrafter"/>
</dbReference>
<dbReference type="InterPro" id="IPR001873">
    <property type="entry name" value="ENaC"/>
</dbReference>